<dbReference type="EMBL" id="MKHE01000018">
    <property type="protein sequence ID" value="OWK06559.1"/>
    <property type="molecule type" value="Genomic_DNA"/>
</dbReference>
<dbReference type="Proteomes" id="UP000242450">
    <property type="component" value="Chromosome 18"/>
</dbReference>
<organism evidence="2 3">
    <name type="scientific">Cervus elaphus hippelaphus</name>
    <name type="common">European red deer</name>
    <dbReference type="NCBI Taxonomy" id="46360"/>
    <lineage>
        <taxon>Eukaryota</taxon>
        <taxon>Metazoa</taxon>
        <taxon>Chordata</taxon>
        <taxon>Craniata</taxon>
        <taxon>Vertebrata</taxon>
        <taxon>Euteleostomi</taxon>
        <taxon>Mammalia</taxon>
        <taxon>Eutheria</taxon>
        <taxon>Laurasiatheria</taxon>
        <taxon>Artiodactyla</taxon>
        <taxon>Ruminantia</taxon>
        <taxon>Pecora</taxon>
        <taxon>Cervidae</taxon>
        <taxon>Cervinae</taxon>
        <taxon>Cervus</taxon>
    </lineage>
</organism>
<name>A0A212CKL1_CEREH</name>
<evidence type="ECO:0000313" key="3">
    <source>
        <dbReference type="Proteomes" id="UP000242450"/>
    </source>
</evidence>
<proteinExistence type="predicted"/>
<keyword evidence="3" id="KW-1185">Reference proteome</keyword>
<feature type="compositionally biased region" description="Low complexity" evidence="1">
    <location>
        <begin position="47"/>
        <end position="58"/>
    </location>
</feature>
<reference evidence="2 3" key="1">
    <citation type="journal article" date="2018" name="Mol. Genet. Genomics">
        <title>The red deer Cervus elaphus genome CerEla1.0: sequencing, annotating, genes, and chromosomes.</title>
        <authorList>
            <person name="Bana N.A."/>
            <person name="Nyiri A."/>
            <person name="Nagy J."/>
            <person name="Frank K."/>
            <person name="Nagy T."/>
            <person name="Steger V."/>
            <person name="Schiller M."/>
            <person name="Lakatos P."/>
            <person name="Sugar L."/>
            <person name="Horn P."/>
            <person name="Barta E."/>
            <person name="Orosz L."/>
        </authorList>
    </citation>
    <scope>NUCLEOTIDE SEQUENCE [LARGE SCALE GENOMIC DNA]</scope>
    <source>
        <strain evidence="2">Hungarian</strain>
    </source>
</reference>
<evidence type="ECO:0000256" key="1">
    <source>
        <dbReference type="SAM" id="MobiDB-lite"/>
    </source>
</evidence>
<feature type="compositionally biased region" description="Polar residues" evidence="1">
    <location>
        <begin position="152"/>
        <end position="163"/>
    </location>
</feature>
<feature type="non-terminal residue" evidence="2">
    <location>
        <position position="163"/>
    </location>
</feature>
<feature type="non-terminal residue" evidence="2">
    <location>
        <position position="1"/>
    </location>
</feature>
<gene>
    <name evidence="2" type="ORF">Celaphus_00012060</name>
</gene>
<dbReference type="AlphaFoldDB" id="A0A212CKL1"/>
<protein>
    <submittedName>
        <fullName evidence="2">Uncharacterized protein</fullName>
    </submittedName>
</protein>
<feature type="compositionally biased region" description="Basic and acidic residues" evidence="1">
    <location>
        <begin position="60"/>
        <end position="71"/>
    </location>
</feature>
<feature type="region of interest" description="Disordered" evidence="1">
    <location>
        <begin position="47"/>
        <end position="163"/>
    </location>
</feature>
<evidence type="ECO:0000313" key="2">
    <source>
        <dbReference type="EMBL" id="OWK06559.1"/>
    </source>
</evidence>
<feature type="compositionally biased region" description="Polar residues" evidence="1">
    <location>
        <begin position="107"/>
        <end position="119"/>
    </location>
</feature>
<accession>A0A212CKL1</accession>
<comment type="caution">
    <text evidence="2">The sequence shown here is derived from an EMBL/GenBank/DDBJ whole genome shotgun (WGS) entry which is preliminary data.</text>
</comment>
<sequence length="163" mass="17994">WRDFTKESGCQAGGSGSQEVVAEIARKLEKQEKKLLKKEKKHLAAISLISSENSSSFSKGCEETSGRPMEKKRQKPQEAPQENGGEDLSSPSPNRRKRNLFPKEELSQGTGVSPRNGGNSLPRRSHSAVDPKRQLPARAVAPRKRKLRKPAQENQNGHFPSGT</sequence>